<keyword evidence="3" id="KW-1185">Reference proteome</keyword>
<dbReference type="EMBL" id="JAUEPP010000003">
    <property type="protein sequence ID" value="KAK3347896.1"/>
    <property type="molecule type" value="Genomic_DNA"/>
</dbReference>
<evidence type="ECO:0000256" key="1">
    <source>
        <dbReference type="SAM" id="MobiDB-lite"/>
    </source>
</evidence>
<dbReference type="RefSeq" id="XP_062682978.1">
    <property type="nucleotide sequence ID" value="XM_062830477.1"/>
</dbReference>
<sequence>MGRSGYDTTNFRDSSSDPNAPPPHKAGMGLIVPASSSSQDPKGKGKERADAPSGSAGGAHQIPYAHLPPVRRSADFREAVVEPFPVLPQSQKQSRGFGLQVGPRGYGAGGGNRARSGALGGGMETGSSNNPIDVEMGGTSASSGLAGTGAGTITGISDDDLNTPRASQFALPDNFPRAGSRSSQHSQAQQSYLAHSQVHTQYDGLPPPPPRILRSQASQFGFTTNKSSIGGNGNFHTQSQGSRSQPFNSNNPPSSSSRRNTFTSDTAEPPQFYGSQREALSRPNSGAGSGTGVYDFGSSSSSYFGMSESDARDFYLRTVTPQPGPAPFGLSFSPEEWGRPSESMTAANTPRTAARPPPGFPPGFNTGSGQGQGPILEDRGFPFFPQPVNQVEKDRRRKAALDAGFEELLAKRQKRNH</sequence>
<name>A0AAE0JHS3_9PEZI</name>
<reference evidence="2" key="1">
    <citation type="journal article" date="2023" name="Mol. Phylogenet. Evol.">
        <title>Genome-scale phylogeny and comparative genomics of the fungal order Sordariales.</title>
        <authorList>
            <person name="Hensen N."/>
            <person name="Bonometti L."/>
            <person name="Westerberg I."/>
            <person name="Brannstrom I.O."/>
            <person name="Guillou S."/>
            <person name="Cros-Aarteil S."/>
            <person name="Calhoun S."/>
            <person name="Haridas S."/>
            <person name="Kuo A."/>
            <person name="Mondo S."/>
            <person name="Pangilinan J."/>
            <person name="Riley R."/>
            <person name="LaButti K."/>
            <person name="Andreopoulos B."/>
            <person name="Lipzen A."/>
            <person name="Chen C."/>
            <person name="Yan M."/>
            <person name="Daum C."/>
            <person name="Ng V."/>
            <person name="Clum A."/>
            <person name="Steindorff A."/>
            <person name="Ohm R.A."/>
            <person name="Martin F."/>
            <person name="Silar P."/>
            <person name="Natvig D.O."/>
            <person name="Lalanne C."/>
            <person name="Gautier V."/>
            <person name="Ament-Velasquez S.L."/>
            <person name="Kruys A."/>
            <person name="Hutchinson M.I."/>
            <person name="Powell A.J."/>
            <person name="Barry K."/>
            <person name="Miller A.N."/>
            <person name="Grigoriev I.V."/>
            <person name="Debuchy R."/>
            <person name="Gladieux P."/>
            <person name="Hiltunen Thoren M."/>
            <person name="Johannesson H."/>
        </authorList>
    </citation>
    <scope>NUCLEOTIDE SEQUENCE</scope>
    <source>
        <strain evidence="2">CBS 560.94</strain>
    </source>
</reference>
<dbReference type="GeneID" id="87867631"/>
<feature type="region of interest" description="Disordered" evidence="1">
    <location>
        <begin position="90"/>
        <end position="292"/>
    </location>
</feature>
<organism evidence="2 3">
    <name type="scientific">Neurospora tetraspora</name>
    <dbReference type="NCBI Taxonomy" id="94610"/>
    <lineage>
        <taxon>Eukaryota</taxon>
        <taxon>Fungi</taxon>
        <taxon>Dikarya</taxon>
        <taxon>Ascomycota</taxon>
        <taxon>Pezizomycotina</taxon>
        <taxon>Sordariomycetes</taxon>
        <taxon>Sordariomycetidae</taxon>
        <taxon>Sordariales</taxon>
        <taxon>Sordariaceae</taxon>
        <taxon>Neurospora</taxon>
    </lineage>
</organism>
<dbReference type="Proteomes" id="UP001278500">
    <property type="component" value="Unassembled WGS sequence"/>
</dbReference>
<dbReference type="AlphaFoldDB" id="A0AAE0JHS3"/>
<evidence type="ECO:0000313" key="3">
    <source>
        <dbReference type="Proteomes" id="UP001278500"/>
    </source>
</evidence>
<feature type="region of interest" description="Disordered" evidence="1">
    <location>
        <begin position="1"/>
        <end position="70"/>
    </location>
</feature>
<feature type="compositionally biased region" description="Low complexity" evidence="1">
    <location>
        <begin position="182"/>
        <end position="197"/>
    </location>
</feature>
<feature type="compositionally biased region" description="Low complexity" evidence="1">
    <location>
        <begin position="242"/>
        <end position="264"/>
    </location>
</feature>
<evidence type="ECO:0000313" key="2">
    <source>
        <dbReference type="EMBL" id="KAK3347896.1"/>
    </source>
</evidence>
<proteinExistence type="predicted"/>
<reference evidence="2" key="2">
    <citation type="submission" date="2023-06" db="EMBL/GenBank/DDBJ databases">
        <authorList>
            <consortium name="Lawrence Berkeley National Laboratory"/>
            <person name="Haridas S."/>
            <person name="Hensen N."/>
            <person name="Bonometti L."/>
            <person name="Westerberg I."/>
            <person name="Brannstrom I.O."/>
            <person name="Guillou S."/>
            <person name="Cros-Aarteil S."/>
            <person name="Calhoun S."/>
            <person name="Kuo A."/>
            <person name="Mondo S."/>
            <person name="Pangilinan J."/>
            <person name="Riley R."/>
            <person name="Labutti K."/>
            <person name="Andreopoulos B."/>
            <person name="Lipzen A."/>
            <person name="Chen C."/>
            <person name="Yanf M."/>
            <person name="Daum C."/>
            <person name="Ng V."/>
            <person name="Clum A."/>
            <person name="Steindorff A."/>
            <person name="Ohm R."/>
            <person name="Martin F."/>
            <person name="Silar P."/>
            <person name="Natvig D."/>
            <person name="Lalanne C."/>
            <person name="Gautier V."/>
            <person name="Ament-Velasquez S.L."/>
            <person name="Kruys A."/>
            <person name="Hutchinson M.I."/>
            <person name="Powell A.J."/>
            <person name="Barry K."/>
            <person name="Miller A.N."/>
            <person name="Grigoriev I.V."/>
            <person name="Debuchy R."/>
            <person name="Gladieux P."/>
            <person name="Thoren M.H."/>
            <person name="Johannesson H."/>
        </authorList>
    </citation>
    <scope>NUCLEOTIDE SEQUENCE</scope>
    <source>
        <strain evidence="2">CBS 560.94</strain>
    </source>
</reference>
<accession>A0AAE0JHS3</accession>
<comment type="caution">
    <text evidence="2">The sequence shown here is derived from an EMBL/GenBank/DDBJ whole genome shotgun (WGS) entry which is preliminary data.</text>
</comment>
<feature type="compositionally biased region" description="Polar residues" evidence="1">
    <location>
        <begin position="1"/>
        <end position="18"/>
    </location>
</feature>
<feature type="region of interest" description="Disordered" evidence="1">
    <location>
        <begin position="326"/>
        <end position="397"/>
    </location>
</feature>
<feature type="compositionally biased region" description="Gly residues" evidence="1">
    <location>
        <begin position="104"/>
        <end position="124"/>
    </location>
</feature>
<feature type="compositionally biased region" description="Basic and acidic residues" evidence="1">
    <location>
        <begin position="41"/>
        <end position="50"/>
    </location>
</feature>
<protein>
    <submittedName>
        <fullName evidence="2">Uncharacterized protein</fullName>
    </submittedName>
</protein>
<gene>
    <name evidence="2" type="ORF">B0H65DRAFT_571270</name>
</gene>
<feature type="compositionally biased region" description="Low complexity" evidence="1">
    <location>
        <begin position="345"/>
        <end position="354"/>
    </location>
</feature>
<feature type="compositionally biased region" description="Polar residues" evidence="1">
    <location>
        <begin position="215"/>
        <end position="241"/>
    </location>
</feature>